<gene>
    <name evidence="1" type="ORF">SMN809_LOCUS55511</name>
</gene>
<dbReference type="EMBL" id="CAJOBI010196266">
    <property type="protein sequence ID" value="CAF4977281.1"/>
    <property type="molecule type" value="Genomic_DNA"/>
</dbReference>
<accession>A0A8S3D315</accession>
<organism evidence="1 2">
    <name type="scientific">Rotaria magnacalcarata</name>
    <dbReference type="NCBI Taxonomy" id="392030"/>
    <lineage>
        <taxon>Eukaryota</taxon>
        <taxon>Metazoa</taxon>
        <taxon>Spiralia</taxon>
        <taxon>Gnathifera</taxon>
        <taxon>Rotifera</taxon>
        <taxon>Eurotatoria</taxon>
        <taxon>Bdelloidea</taxon>
        <taxon>Philodinida</taxon>
        <taxon>Philodinidae</taxon>
        <taxon>Rotaria</taxon>
    </lineage>
</organism>
<dbReference type="AlphaFoldDB" id="A0A8S3D315"/>
<feature type="non-terminal residue" evidence="1">
    <location>
        <position position="36"/>
    </location>
</feature>
<sequence length="36" mass="4114">MADTVIDNNRDEDSLLLLLRDAIVQHLPLNDIKLIL</sequence>
<protein>
    <submittedName>
        <fullName evidence="1">Uncharacterized protein</fullName>
    </submittedName>
</protein>
<proteinExistence type="predicted"/>
<evidence type="ECO:0000313" key="2">
    <source>
        <dbReference type="Proteomes" id="UP000676336"/>
    </source>
</evidence>
<reference evidence="1" key="1">
    <citation type="submission" date="2021-02" db="EMBL/GenBank/DDBJ databases">
        <authorList>
            <person name="Nowell W R."/>
        </authorList>
    </citation>
    <scope>NUCLEOTIDE SEQUENCE</scope>
</reference>
<dbReference type="Proteomes" id="UP000676336">
    <property type="component" value="Unassembled WGS sequence"/>
</dbReference>
<comment type="caution">
    <text evidence="1">The sequence shown here is derived from an EMBL/GenBank/DDBJ whole genome shotgun (WGS) entry which is preliminary data.</text>
</comment>
<evidence type="ECO:0000313" key="1">
    <source>
        <dbReference type="EMBL" id="CAF4977281.1"/>
    </source>
</evidence>
<name>A0A8S3D315_9BILA</name>